<dbReference type="EMBL" id="QTSU01000001">
    <property type="protein sequence ID" value="RDZ27768.1"/>
    <property type="molecule type" value="Genomic_DNA"/>
</dbReference>
<name>A0A371K1K7_9GAMM</name>
<protein>
    <recommendedName>
        <fullName evidence="3">ArsR family transcriptional regulator</fullName>
    </recommendedName>
</protein>
<proteinExistence type="predicted"/>
<reference evidence="1 2" key="1">
    <citation type="submission" date="2018-08" db="EMBL/GenBank/DDBJ databases">
        <title>Lysobacter sp. zong2l5, whole genome shotgun sequence.</title>
        <authorList>
            <person name="Zhang X."/>
            <person name="Feng G."/>
            <person name="Zhu H."/>
        </authorList>
    </citation>
    <scope>NUCLEOTIDE SEQUENCE [LARGE SCALE GENOMIC DNA]</scope>
    <source>
        <strain evidence="2">zong2l5</strain>
    </source>
</reference>
<dbReference type="Gene3D" id="1.10.10.10">
    <property type="entry name" value="Winged helix-like DNA-binding domain superfamily/Winged helix DNA-binding domain"/>
    <property type="match status" value="1"/>
</dbReference>
<dbReference type="AlphaFoldDB" id="A0A371K1K7"/>
<organism evidence="1 2">
    <name type="scientific">Lysobacter silvisoli</name>
    <dbReference type="NCBI Taxonomy" id="2293254"/>
    <lineage>
        <taxon>Bacteria</taxon>
        <taxon>Pseudomonadati</taxon>
        <taxon>Pseudomonadota</taxon>
        <taxon>Gammaproteobacteria</taxon>
        <taxon>Lysobacterales</taxon>
        <taxon>Lysobacteraceae</taxon>
        <taxon>Lysobacter</taxon>
    </lineage>
</organism>
<evidence type="ECO:0000313" key="2">
    <source>
        <dbReference type="Proteomes" id="UP000264492"/>
    </source>
</evidence>
<dbReference type="InterPro" id="IPR036390">
    <property type="entry name" value="WH_DNA-bd_sf"/>
</dbReference>
<evidence type="ECO:0000313" key="1">
    <source>
        <dbReference type="EMBL" id="RDZ27768.1"/>
    </source>
</evidence>
<dbReference type="SUPFAM" id="SSF46785">
    <property type="entry name" value="Winged helix' DNA-binding domain"/>
    <property type="match status" value="1"/>
</dbReference>
<comment type="caution">
    <text evidence="1">The sequence shown here is derived from an EMBL/GenBank/DDBJ whole genome shotgun (WGS) entry which is preliminary data.</text>
</comment>
<gene>
    <name evidence="1" type="ORF">DX914_00925</name>
</gene>
<dbReference type="Proteomes" id="UP000264492">
    <property type="component" value="Unassembled WGS sequence"/>
</dbReference>
<sequence length="100" mass="10952">MSRSRRRACDRRGTSALSELTEPLLAALADAPEGVSLPRLCKRLRVRMSVLLRELAWIGEAAIGGQAGPGWVRVETRGESQVAVLTERGRERLQRPDCGA</sequence>
<accession>A0A371K1K7</accession>
<dbReference type="InterPro" id="IPR036388">
    <property type="entry name" value="WH-like_DNA-bd_sf"/>
</dbReference>
<evidence type="ECO:0008006" key="3">
    <source>
        <dbReference type="Google" id="ProtNLM"/>
    </source>
</evidence>
<dbReference type="OrthoDB" id="6026284at2"/>
<keyword evidence="2" id="KW-1185">Reference proteome</keyword>